<sequence length="140" mass="16649">MTSYRNPDRITPKQVEKYKNELYFVWIHEENGDYWGGIKNVNALKAHEIVQEYMLRGKQCVIWTMKAYHRFPGIPADRKLNTSTYRFKFLVAPLLYDDSEVVEGEVLWDRVVEYVKMRGYFDEYLDRNGAIEIGTKVIDI</sequence>
<dbReference type="RefSeq" id="WP_375518324.1">
    <property type="nucleotide sequence ID" value="NZ_JBHIRY010000001.1"/>
</dbReference>
<dbReference type="Proteomes" id="UP001580430">
    <property type="component" value="Unassembled WGS sequence"/>
</dbReference>
<organism evidence="1 2">
    <name type="scientific">Paenibacillus medicaginis</name>
    <dbReference type="NCBI Taxonomy" id="1470560"/>
    <lineage>
        <taxon>Bacteria</taxon>
        <taxon>Bacillati</taxon>
        <taxon>Bacillota</taxon>
        <taxon>Bacilli</taxon>
        <taxon>Bacillales</taxon>
        <taxon>Paenibacillaceae</taxon>
        <taxon>Paenibacillus</taxon>
    </lineage>
</organism>
<dbReference type="EMBL" id="JBHIRY010000001">
    <property type="protein sequence ID" value="MFB5759072.1"/>
    <property type="molecule type" value="Genomic_DNA"/>
</dbReference>
<proteinExistence type="predicted"/>
<keyword evidence="2" id="KW-1185">Reference proteome</keyword>
<reference evidence="1 2" key="1">
    <citation type="submission" date="2024-09" db="EMBL/GenBank/DDBJ databases">
        <title>Paenibacillus zeirhizospherea sp. nov., isolated from surface of the maize (Zea mays) roots in a horticulture field, Hungary.</title>
        <authorList>
            <person name="Marton D."/>
            <person name="Farkas M."/>
            <person name="Bedics A."/>
            <person name="Toth E."/>
            <person name="Tancsics A."/>
            <person name="Boka K."/>
            <person name="Marati G."/>
            <person name="Kriszt B."/>
            <person name="Cserhati M."/>
        </authorList>
    </citation>
    <scope>NUCLEOTIDE SEQUENCE [LARGE SCALE GENOMIC DNA]</scope>
    <source>
        <strain evidence="1 2">JCM 18446</strain>
    </source>
</reference>
<protein>
    <submittedName>
        <fullName evidence="1">Uncharacterized protein</fullName>
    </submittedName>
</protein>
<comment type="caution">
    <text evidence="1">The sequence shown here is derived from an EMBL/GenBank/DDBJ whole genome shotgun (WGS) entry which is preliminary data.</text>
</comment>
<evidence type="ECO:0000313" key="1">
    <source>
        <dbReference type="EMBL" id="MFB5759072.1"/>
    </source>
</evidence>
<name>A0ABV5BYD0_9BACL</name>
<evidence type="ECO:0000313" key="2">
    <source>
        <dbReference type="Proteomes" id="UP001580430"/>
    </source>
</evidence>
<gene>
    <name evidence="1" type="ORF">ACE5LO_01565</name>
</gene>
<accession>A0ABV5BYD0</accession>